<proteinExistence type="inferred from homology"/>
<protein>
    <recommendedName>
        <fullName evidence="3">Conserved oligomeric Golgi complex subunit 7</fullName>
    </recommendedName>
    <alternativeName>
        <fullName evidence="8">Component of oligomeric Golgi complex 7</fullName>
    </alternativeName>
</protein>
<dbReference type="GO" id="GO:0017119">
    <property type="term" value="C:Golgi transport complex"/>
    <property type="evidence" value="ECO:0007669"/>
    <property type="project" value="InterPro"/>
</dbReference>
<feature type="region of interest" description="Disordered" evidence="9">
    <location>
        <begin position="652"/>
        <end position="671"/>
    </location>
</feature>
<keyword evidence="6" id="KW-0333">Golgi apparatus</keyword>
<evidence type="ECO:0000256" key="7">
    <source>
        <dbReference type="ARBA" id="ARBA00023136"/>
    </source>
</evidence>
<keyword evidence="11" id="KW-1185">Reference proteome</keyword>
<dbReference type="GO" id="GO:0006886">
    <property type="term" value="P:intracellular protein transport"/>
    <property type="evidence" value="ECO:0007669"/>
    <property type="project" value="InterPro"/>
</dbReference>
<evidence type="ECO:0000256" key="5">
    <source>
        <dbReference type="ARBA" id="ARBA00022927"/>
    </source>
</evidence>
<evidence type="ECO:0000256" key="3">
    <source>
        <dbReference type="ARBA" id="ARBA00020984"/>
    </source>
</evidence>
<keyword evidence="5" id="KW-0653">Protein transport</keyword>
<evidence type="ECO:0000256" key="8">
    <source>
        <dbReference type="ARBA" id="ARBA00031345"/>
    </source>
</evidence>
<sequence>MAGAPVDDRDRAVWLAETINPTSNPEDSSATGKWSQKLATHGLPSLMSSLTELQRIRTRLQEQQSILTSKLNAQMSVAHTVVAEAMDETHKIQNDSILLRSTVNSTEQAYLNKMPIKDDQEAQALAELHRLAQVKQRMEAARDTLHAAESWSSVETEVEAHLVQCDWERAAQRLAGMEHTLSNFDSSSEYVTAKSIVLDKLLSSLDHSMAETFSDAVHERDLEALVRFARIYSTVHRIQMFIDRYISERASPVLLEWETSGRDVPALCKNLSNTIREENSVFAPKLFQDPSGSVQHLVKSILNNIPLKDLLQQMESTEKLPDLVETYAEFARLCSESEIIPFSKATADAPVSCATMKDTKSWQQTLLELFVPHQLNYAEREAAYLKAEFEKTTARFEAQRDRAFVRTADASPGSWAACIQEIATLSRDQVDTCVQQWRNASDRSQKFGIKKVVAYTAVQTSLLPAFSARLISSWEYVNARHIRHMRFFTSDPHDIVAQDMEPIPEWDVIHASLELLEIGRHLDAKLQSFYTSVHDPSLENTDTLEHAHLSPQSVKAIPLKLAHAAQNFVMMQLLWPFRRQIEAYSTHGQIFMTKTEHTTEVEVPSFSNTATEAMVKVGEGLLNLPRLLEPLVDREFATFVYAVDALPYAHGDNQADAQNQEPTTSHRTTSISSLLHPLQETYEQSNPPTYTAEHVLSLWLRSLASNLLHELVARLPDIVHDHRCDRFQLSTDLDYIATICSALNCSNLELHTWSQILNLKPADAQALASDNPLKSSSIYAQIFP</sequence>
<comment type="subcellular location">
    <subcellularLocation>
        <location evidence="1">Golgi apparatus membrane</location>
        <topology evidence="1">Peripheral membrane protein</topology>
    </subcellularLocation>
</comment>
<dbReference type="InterPro" id="IPR019335">
    <property type="entry name" value="COG7"/>
</dbReference>
<dbReference type="AlphaFoldDB" id="A0AAF0FCR8"/>
<name>A0AAF0FCR8_9BASI</name>
<evidence type="ECO:0000256" key="1">
    <source>
        <dbReference type="ARBA" id="ARBA00004395"/>
    </source>
</evidence>
<gene>
    <name evidence="10" type="ORF">MPSI1_001024</name>
</gene>
<reference evidence="10" key="1">
    <citation type="submission" date="2023-02" db="EMBL/GenBank/DDBJ databases">
        <title>Mating type loci evolution in Malassezia.</title>
        <authorList>
            <person name="Coelho M.A."/>
        </authorList>
    </citation>
    <scope>NUCLEOTIDE SEQUENCE</scope>
    <source>
        <strain evidence="10">CBS 14136</strain>
    </source>
</reference>
<dbReference type="EMBL" id="CP118375">
    <property type="protein sequence ID" value="WFD42382.1"/>
    <property type="molecule type" value="Genomic_DNA"/>
</dbReference>
<accession>A0AAF0FCR8</accession>
<feature type="compositionally biased region" description="Polar residues" evidence="9">
    <location>
        <begin position="655"/>
        <end position="671"/>
    </location>
</feature>
<dbReference type="GO" id="GO:0000139">
    <property type="term" value="C:Golgi membrane"/>
    <property type="evidence" value="ECO:0007669"/>
    <property type="project" value="UniProtKB-SubCell"/>
</dbReference>
<evidence type="ECO:0000256" key="2">
    <source>
        <dbReference type="ARBA" id="ARBA00005831"/>
    </source>
</evidence>
<evidence type="ECO:0000313" key="10">
    <source>
        <dbReference type="EMBL" id="WFD42382.1"/>
    </source>
</evidence>
<dbReference type="GO" id="GO:0007030">
    <property type="term" value="P:Golgi organization"/>
    <property type="evidence" value="ECO:0007669"/>
    <property type="project" value="TreeGrafter"/>
</dbReference>
<evidence type="ECO:0000256" key="4">
    <source>
        <dbReference type="ARBA" id="ARBA00022448"/>
    </source>
</evidence>
<evidence type="ECO:0000256" key="6">
    <source>
        <dbReference type="ARBA" id="ARBA00023034"/>
    </source>
</evidence>
<comment type="similarity">
    <text evidence="2">Belongs to the COG7 family.</text>
</comment>
<dbReference type="Proteomes" id="UP001214628">
    <property type="component" value="Chromosome 1"/>
</dbReference>
<evidence type="ECO:0000313" key="11">
    <source>
        <dbReference type="Proteomes" id="UP001214628"/>
    </source>
</evidence>
<dbReference type="PANTHER" id="PTHR21443:SF0">
    <property type="entry name" value="CONSERVED OLIGOMERIC GOLGI COMPLEX SUBUNIT 7"/>
    <property type="match status" value="1"/>
</dbReference>
<evidence type="ECO:0000256" key="9">
    <source>
        <dbReference type="SAM" id="MobiDB-lite"/>
    </source>
</evidence>
<keyword evidence="7" id="KW-0472">Membrane</keyword>
<dbReference type="Pfam" id="PF10191">
    <property type="entry name" value="COG7"/>
    <property type="match status" value="1"/>
</dbReference>
<keyword evidence="4" id="KW-0813">Transport</keyword>
<dbReference type="GO" id="GO:0006890">
    <property type="term" value="P:retrograde vesicle-mediated transport, Golgi to endoplasmic reticulum"/>
    <property type="evidence" value="ECO:0007669"/>
    <property type="project" value="TreeGrafter"/>
</dbReference>
<dbReference type="PANTHER" id="PTHR21443">
    <property type="entry name" value="CONSERVED OLIGOMERIC GOLGI COMPLEX COMPONENT 7"/>
    <property type="match status" value="1"/>
</dbReference>
<organism evidence="10 11">
    <name type="scientific">Malassezia psittaci</name>
    <dbReference type="NCBI Taxonomy" id="1821823"/>
    <lineage>
        <taxon>Eukaryota</taxon>
        <taxon>Fungi</taxon>
        <taxon>Dikarya</taxon>
        <taxon>Basidiomycota</taxon>
        <taxon>Ustilaginomycotina</taxon>
        <taxon>Malasseziomycetes</taxon>
        <taxon>Malasseziales</taxon>
        <taxon>Malasseziaceae</taxon>
        <taxon>Malassezia</taxon>
    </lineage>
</organism>